<reference evidence="1 4" key="2">
    <citation type="submission" date="2023-11" db="EMBL/GenBank/DDBJ databases">
        <title>MicrobeMod: A computational toolkit for identifying prokaryotic methylation and restriction-modification with nanopore sequencing.</title>
        <authorList>
            <person name="Crits-Christoph A."/>
            <person name="Kang S.C."/>
            <person name="Lee H."/>
            <person name="Ostrov N."/>
        </authorList>
    </citation>
    <scope>NUCLEOTIDE SEQUENCE [LARGE SCALE GENOMIC DNA]</scope>
    <source>
        <strain evidence="1 4">ATCC BAA-571</strain>
    </source>
</reference>
<keyword evidence="4" id="KW-1185">Reference proteome</keyword>
<sequence length="178" mass="19269">MNNHDYKASFDALKYDMATIVAMLGFQTYPGIDPVLRRLSELLLSYELAVDARGVQASSHPALIALDKQCRDDVARALGLTPTADRGFAWSLLLDRVKGIKADLAAAPKDYVPLNEALQAACGKLPEGWRIELHIERDGGGVELYNAQGVEVDFPSDHGRLDYTVNDALEAALAGGEA</sequence>
<dbReference type="RefSeq" id="WP_074681715.1">
    <property type="nucleotide sequence ID" value="NZ_CBCSET010000008.1"/>
</dbReference>
<evidence type="ECO:0000313" key="1">
    <source>
        <dbReference type="EMBL" id="MDX5994926.1"/>
    </source>
</evidence>
<dbReference type="EMBL" id="FNAE01000009">
    <property type="protein sequence ID" value="SDF63325.1"/>
    <property type="molecule type" value="Genomic_DNA"/>
</dbReference>
<dbReference type="EMBL" id="JAWXXP010000001">
    <property type="protein sequence ID" value="MDX5994926.1"/>
    <property type="molecule type" value="Genomic_DNA"/>
</dbReference>
<name>A0A1G7MNH0_9GAMM</name>
<accession>A0A1G7MNH0</accession>
<evidence type="ECO:0000313" key="3">
    <source>
        <dbReference type="Proteomes" id="UP000182413"/>
    </source>
</evidence>
<gene>
    <name evidence="2" type="ORF">SAMN05216575_10993</name>
    <name evidence="1" type="ORF">SIM71_22915</name>
</gene>
<evidence type="ECO:0000313" key="4">
    <source>
        <dbReference type="Proteomes" id="UP001278050"/>
    </source>
</evidence>
<organism evidence="2 3">
    <name type="scientific">Ectopseudomonas alcaliphila</name>
    <dbReference type="NCBI Taxonomy" id="101564"/>
    <lineage>
        <taxon>Bacteria</taxon>
        <taxon>Pseudomonadati</taxon>
        <taxon>Pseudomonadota</taxon>
        <taxon>Gammaproteobacteria</taxon>
        <taxon>Pseudomonadales</taxon>
        <taxon>Pseudomonadaceae</taxon>
        <taxon>Ectopseudomonas</taxon>
    </lineage>
</organism>
<proteinExistence type="predicted"/>
<dbReference type="AlphaFoldDB" id="A0A1G7MNH0"/>
<dbReference type="Proteomes" id="UP000182413">
    <property type="component" value="Unassembled WGS sequence"/>
</dbReference>
<dbReference type="Proteomes" id="UP001278050">
    <property type="component" value="Unassembled WGS sequence"/>
</dbReference>
<evidence type="ECO:0000313" key="2">
    <source>
        <dbReference type="EMBL" id="SDF63325.1"/>
    </source>
</evidence>
<dbReference type="OrthoDB" id="72471at2"/>
<reference evidence="2 3" key="1">
    <citation type="submission" date="2016-10" db="EMBL/GenBank/DDBJ databases">
        <authorList>
            <person name="de Groot N.N."/>
        </authorList>
    </citation>
    <scope>NUCLEOTIDE SEQUENCE [LARGE SCALE GENOMIC DNA]</scope>
    <source>
        <strain evidence="2 3">JCM 10630</strain>
    </source>
</reference>
<protein>
    <submittedName>
        <fullName evidence="2">Uncharacterized protein</fullName>
    </submittedName>
</protein>